<reference evidence="1 2" key="1">
    <citation type="journal article" date="2007" name="Nature">
        <title>Light stimulates growth of proteorhodopsin-containing marine Flavobacteria.</title>
        <authorList>
            <person name="Gomez-Consarnau L."/>
            <person name="Gonzalez J.M."/>
            <person name="Coll-Llado M."/>
            <person name="Gourdon P."/>
            <person name="Pascher T."/>
            <person name="Neutze R."/>
            <person name="Pedros-Alio C."/>
            <person name="Pinhassi J."/>
        </authorList>
    </citation>
    <scope>NUCLEOTIDE SEQUENCE [LARGE SCALE GENOMIC DNA]</scope>
    <source>
        <strain evidence="1 2">MED217</strain>
    </source>
</reference>
<dbReference type="STRING" id="398720.MED217_05397"/>
<gene>
    <name evidence="1" type="ORF">MED217_05397</name>
</gene>
<protein>
    <recommendedName>
        <fullName evidence="3">GLPGLI family protein</fullName>
    </recommendedName>
</protein>
<evidence type="ECO:0000313" key="1">
    <source>
        <dbReference type="EMBL" id="EAQ50441.1"/>
    </source>
</evidence>
<proteinExistence type="predicted"/>
<dbReference type="AlphaFoldDB" id="A3XJ28"/>
<name>A3XJ28_LEEBM</name>
<dbReference type="EMBL" id="AANC01000002">
    <property type="protein sequence ID" value="EAQ50441.1"/>
    <property type="molecule type" value="Genomic_DNA"/>
</dbReference>
<dbReference type="Proteomes" id="UP000001601">
    <property type="component" value="Unassembled WGS sequence"/>
</dbReference>
<comment type="caution">
    <text evidence="1">The sequence shown here is derived from an EMBL/GenBank/DDBJ whole genome shotgun (WGS) entry which is preliminary data.</text>
</comment>
<dbReference type="eggNOG" id="ENOG5032RNG">
    <property type="taxonomic scope" value="Bacteria"/>
</dbReference>
<sequence length="266" mass="30451">MFCFNLFPQADTNYKITYQLTYKPDSTDLAQLKTENFQLFTNAKTSYFLSNAVVSKDSTRRNFGIGDIGSDAYKRAAASWETNFSYRIYKKPLEELVYHCEKIATDNFYYAEDVHFDWQIGQETKTIEGFSTQKATTSFAGRDYTAWFAAAIPISDGPYKFYGLPGLILEIESTDGDYRFTMIGIEKTSFYPVVNTPPKSLQKATKKELLRLQQEYYDDPIGFLNNWVGSNGASVHIGLEGKAKQDHYAKYGKQLAPKMNNFIEIY</sequence>
<dbReference type="NCBIfam" id="TIGR01200">
    <property type="entry name" value="GLPGLI"/>
    <property type="match status" value="1"/>
</dbReference>
<keyword evidence="2" id="KW-1185">Reference proteome</keyword>
<dbReference type="HOGENOM" id="CLU_066214_0_1_10"/>
<evidence type="ECO:0000313" key="2">
    <source>
        <dbReference type="Proteomes" id="UP000001601"/>
    </source>
</evidence>
<dbReference type="Pfam" id="PF09697">
    <property type="entry name" value="Porph_ging"/>
    <property type="match status" value="1"/>
</dbReference>
<organism evidence="1 2">
    <name type="scientific">Leeuwenhoekiella blandensis (strain CECT 7118 / CCUG 51940 / KCTC 22103 / MED217)</name>
    <name type="common">Flavobacterium sp. (strain MED217)</name>
    <dbReference type="NCBI Taxonomy" id="398720"/>
    <lineage>
        <taxon>Bacteria</taxon>
        <taxon>Pseudomonadati</taxon>
        <taxon>Bacteroidota</taxon>
        <taxon>Flavobacteriia</taxon>
        <taxon>Flavobacteriales</taxon>
        <taxon>Flavobacteriaceae</taxon>
        <taxon>Leeuwenhoekiella</taxon>
    </lineage>
</organism>
<accession>A3XJ28</accession>
<evidence type="ECO:0008006" key="3">
    <source>
        <dbReference type="Google" id="ProtNLM"/>
    </source>
</evidence>
<dbReference type="InterPro" id="IPR005901">
    <property type="entry name" value="GLPGLI"/>
</dbReference>